<dbReference type="InterPro" id="IPR052163">
    <property type="entry name" value="DGC-Regulatory_Protein"/>
</dbReference>
<dbReference type="RefSeq" id="WP_348945841.1">
    <property type="nucleotide sequence ID" value="NZ_CP157355.1"/>
</dbReference>
<feature type="transmembrane region" description="Helical" evidence="6">
    <location>
        <begin position="32"/>
        <end position="53"/>
    </location>
</feature>
<reference evidence="9" key="1">
    <citation type="submission" date="2024-05" db="EMBL/GenBank/DDBJ databases">
        <authorList>
            <person name="Yang L."/>
            <person name="Pan L."/>
        </authorList>
    </citation>
    <scope>NUCLEOTIDE SEQUENCE</scope>
    <source>
        <strain evidence="9">FCG-7</strain>
    </source>
</reference>
<dbReference type="PANTHER" id="PTHR46663:SF3">
    <property type="entry name" value="SLL0267 PROTEIN"/>
    <property type="match status" value="1"/>
</dbReference>
<proteinExistence type="predicted"/>
<evidence type="ECO:0000256" key="2">
    <source>
        <dbReference type="ARBA" id="ARBA00022475"/>
    </source>
</evidence>
<evidence type="ECO:0000256" key="4">
    <source>
        <dbReference type="ARBA" id="ARBA00022989"/>
    </source>
</evidence>
<dbReference type="AlphaFoldDB" id="A0AAU7FCQ8"/>
<keyword evidence="9" id="KW-0808">Transferase</keyword>
<evidence type="ECO:0000256" key="3">
    <source>
        <dbReference type="ARBA" id="ARBA00022692"/>
    </source>
</evidence>
<dbReference type="InterPro" id="IPR013767">
    <property type="entry name" value="PAS_fold"/>
</dbReference>
<evidence type="ECO:0000256" key="1">
    <source>
        <dbReference type="ARBA" id="ARBA00004651"/>
    </source>
</evidence>
<dbReference type="Pfam" id="PF00989">
    <property type="entry name" value="PAS"/>
    <property type="match status" value="1"/>
</dbReference>
<organism evidence="9">
    <name type="scientific">Chitinibacter mangrovi</name>
    <dbReference type="NCBI Taxonomy" id="3153927"/>
    <lineage>
        <taxon>Bacteria</taxon>
        <taxon>Pseudomonadati</taxon>
        <taxon>Pseudomonadota</taxon>
        <taxon>Betaproteobacteria</taxon>
        <taxon>Neisseriales</taxon>
        <taxon>Chitinibacteraceae</taxon>
        <taxon>Chitinibacter</taxon>
    </lineage>
</organism>
<evidence type="ECO:0000256" key="6">
    <source>
        <dbReference type="SAM" id="Phobius"/>
    </source>
</evidence>
<dbReference type="InterPro" id="IPR035965">
    <property type="entry name" value="PAS-like_dom_sf"/>
</dbReference>
<keyword evidence="9" id="KW-0548">Nucleotidyltransferase</keyword>
<dbReference type="NCBIfam" id="TIGR00254">
    <property type="entry name" value="GGDEF"/>
    <property type="match status" value="1"/>
</dbReference>
<feature type="domain" description="PAS" evidence="7">
    <location>
        <begin position="298"/>
        <end position="369"/>
    </location>
</feature>
<dbReference type="PROSITE" id="PS50887">
    <property type="entry name" value="GGDEF"/>
    <property type="match status" value="1"/>
</dbReference>
<accession>A0AAU7FCQ8</accession>
<feature type="domain" description="GGDEF" evidence="8">
    <location>
        <begin position="452"/>
        <end position="585"/>
    </location>
</feature>
<name>A0AAU7FCQ8_9NEIS</name>
<dbReference type="SMART" id="SM00091">
    <property type="entry name" value="PAS"/>
    <property type="match status" value="1"/>
</dbReference>
<dbReference type="SUPFAM" id="SSF55785">
    <property type="entry name" value="PYP-like sensor domain (PAS domain)"/>
    <property type="match status" value="1"/>
</dbReference>
<dbReference type="PANTHER" id="PTHR46663">
    <property type="entry name" value="DIGUANYLATE CYCLASE DGCT-RELATED"/>
    <property type="match status" value="1"/>
</dbReference>
<dbReference type="Gene3D" id="3.30.450.20">
    <property type="entry name" value="PAS domain"/>
    <property type="match status" value="1"/>
</dbReference>
<dbReference type="EC" id="2.7.7.65" evidence="9"/>
<protein>
    <submittedName>
        <fullName evidence="9">Diguanylate cyclase</fullName>
        <ecNumber evidence="9">2.7.7.65</ecNumber>
    </submittedName>
</protein>
<dbReference type="Pfam" id="PF05231">
    <property type="entry name" value="MASE1"/>
    <property type="match status" value="1"/>
</dbReference>
<keyword evidence="3 6" id="KW-0812">Transmembrane</keyword>
<dbReference type="InterPro" id="IPR043128">
    <property type="entry name" value="Rev_trsase/Diguanyl_cyclase"/>
</dbReference>
<feature type="transmembrane region" description="Helical" evidence="6">
    <location>
        <begin position="228"/>
        <end position="250"/>
    </location>
</feature>
<keyword evidence="4 6" id="KW-1133">Transmembrane helix</keyword>
<evidence type="ECO:0000259" key="7">
    <source>
        <dbReference type="PROSITE" id="PS50112"/>
    </source>
</evidence>
<dbReference type="Gene3D" id="3.30.70.270">
    <property type="match status" value="1"/>
</dbReference>
<dbReference type="PROSITE" id="PS50112">
    <property type="entry name" value="PAS"/>
    <property type="match status" value="1"/>
</dbReference>
<dbReference type="InterPro" id="IPR007895">
    <property type="entry name" value="MASE1"/>
</dbReference>
<evidence type="ECO:0000256" key="5">
    <source>
        <dbReference type="ARBA" id="ARBA00023136"/>
    </source>
</evidence>
<gene>
    <name evidence="9" type="ORF">ABHF33_04575</name>
</gene>
<dbReference type="FunFam" id="3.30.70.270:FF:000001">
    <property type="entry name" value="Diguanylate cyclase domain protein"/>
    <property type="match status" value="1"/>
</dbReference>
<feature type="transmembrane region" description="Helical" evidence="6">
    <location>
        <begin position="121"/>
        <end position="144"/>
    </location>
</feature>
<dbReference type="InterPro" id="IPR029787">
    <property type="entry name" value="Nucleotide_cyclase"/>
</dbReference>
<dbReference type="GO" id="GO:0006355">
    <property type="term" value="P:regulation of DNA-templated transcription"/>
    <property type="evidence" value="ECO:0007669"/>
    <property type="project" value="InterPro"/>
</dbReference>
<dbReference type="Pfam" id="PF00990">
    <property type="entry name" value="GGDEF"/>
    <property type="match status" value="1"/>
</dbReference>
<dbReference type="SMART" id="SM00267">
    <property type="entry name" value="GGDEF"/>
    <property type="match status" value="1"/>
</dbReference>
<feature type="transmembrane region" description="Helical" evidence="6">
    <location>
        <begin position="196"/>
        <end position="216"/>
    </location>
</feature>
<feature type="transmembrane region" description="Helical" evidence="6">
    <location>
        <begin position="262"/>
        <end position="284"/>
    </location>
</feature>
<keyword evidence="2" id="KW-1003">Cell membrane</keyword>
<feature type="transmembrane region" description="Helical" evidence="6">
    <location>
        <begin position="60"/>
        <end position="78"/>
    </location>
</feature>
<dbReference type="EMBL" id="CP157355">
    <property type="protein sequence ID" value="XBM01561.1"/>
    <property type="molecule type" value="Genomic_DNA"/>
</dbReference>
<dbReference type="CDD" id="cd00130">
    <property type="entry name" value="PAS"/>
    <property type="match status" value="1"/>
</dbReference>
<dbReference type="SUPFAM" id="SSF55073">
    <property type="entry name" value="Nucleotide cyclase"/>
    <property type="match status" value="1"/>
</dbReference>
<dbReference type="CDD" id="cd01949">
    <property type="entry name" value="GGDEF"/>
    <property type="match status" value="1"/>
</dbReference>
<evidence type="ECO:0000259" key="8">
    <source>
        <dbReference type="PROSITE" id="PS50887"/>
    </source>
</evidence>
<dbReference type="NCBIfam" id="TIGR00229">
    <property type="entry name" value="sensory_box"/>
    <property type="match status" value="1"/>
</dbReference>
<sequence>MLDAKRVSSFLHAGLILGLAYFVLAYMSIRLFGLGGGIAVIWFANAVGTAGLSRYPPKRWPLLLAALLMAIMLANWAGGSPLSNTLLYAPGNMAEMLLGAYLLRIRQQEAGYFYNLRGMFLLIWLGVMVPVAFGTLVSATVFGLQGTLPLISVAMHWIEGGIIGGTSMLPAAYWLYLHGWHGLRWQLAKTNLPALLLFALAIASLVPLTLPFPFIYMSLPLFYIAYRCGVAGVVLANLLVSVNICVQIGLGSLVAPPTIYNWGYTLFYLPILATLIPPLMLAVLMDMNRSASAALVQSERRYRSLYQHTPAMLYSCDANGHIVTVNEVWLRTMGYEYEEVIGQLASSFLSTERDRLIQQEMLPKLMLDGECRNIRQQLQSKQGRKIDVMMTAALEKDGDDTPIRLLFVQLDISDQVRAEHLAYHDTLTQLPNRLLLSDRIEHACQQGGRNDHPFAVVFLDLDYFKEVNDELGHEVGDLLLIEVARRLERAVRSSDTISRLGGDEFVMLLNGLGPGQEAEQTAEKILQAIAQPYFLAGHQVRISVSIGLAYFPQDGRDGATLMRRADEAMYRAKRAGKNCFANSDVE</sequence>
<feature type="transmembrane region" description="Helical" evidence="6">
    <location>
        <begin position="156"/>
        <end position="176"/>
    </location>
</feature>
<feature type="transmembrane region" description="Helical" evidence="6">
    <location>
        <begin position="7"/>
        <end position="26"/>
    </location>
</feature>
<keyword evidence="5 6" id="KW-0472">Membrane</keyword>
<dbReference type="InterPro" id="IPR000014">
    <property type="entry name" value="PAS"/>
</dbReference>
<comment type="subcellular location">
    <subcellularLocation>
        <location evidence="1">Cell membrane</location>
        <topology evidence="1">Multi-pass membrane protein</topology>
    </subcellularLocation>
</comment>
<dbReference type="GO" id="GO:0005886">
    <property type="term" value="C:plasma membrane"/>
    <property type="evidence" value="ECO:0007669"/>
    <property type="project" value="UniProtKB-SubCell"/>
</dbReference>
<dbReference type="KEGG" id="cmav:ABHF33_04575"/>
<evidence type="ECO:0000313" key="9">
    <source>
        <dbReference type="EMBL" id="XBM01561.1"/>
    </source>
</evidence>
<dbReference type="GO" id="GO:0052621">
    <property type="term" value="F:diguanylate cyclase activity"/>
    <property type="evidence" value="ECO:0007669"/>
    <property type="project" value="UniProtKB-EC"/>
</dbReference>
<dbReference type="InterPro" id="IPR000160">
    <property type="entry name" value="GGDEF_dom"/>
</dbReference>